<dbReference type="AlphaFoldDB" id="A0A848GXZ5"/>
<dbReference type="SMART" id="SM01007">
    <property type="entry name" value="Aldolase_II"/>
    <property type="match status" value="1"/>
</dbReference>
<sequence>MQQQHERVPEFAYPQVREQVSAEEWQARVDLAMAYRLAAYYRWTDQIYNHFTAKIPGTSHFLINPYGVLFEEVTASCLVKIDLDGNTILDPSGLGCNAAGFLIHSCVHRARPELTCVLHTHTASNMAVSAQKRGLLMITQHAMRFHKRIGYHDYEGVALDFSEQDRLVRDLGPHKVMILRNHGALAAGTTIRDAFEQLYYLERACEAQVRAQAGGAELIECDGEVAEKVALALDRPGRTAYDTDWPALRRLMDRIDPSYAQ</sequence>
<dbReference type="InterPro" id="IPR001303">
    <property type="entry name" value="Aldolase_II/adducin_N"/>
</dbReference>
<dbReference type="Proteomes" id="UP000541185">
    <property type="component" value="Unassembled WGS sequence"/>
</dbReference>
<keyword evidence="4" id="KW-1185">Reference proteome</keyword>
<dbReference type="Pfam" id="PF00596">
    <property type="entry name" value="Aldolase_II"/>
    <property type="match status" value="1"/>
</dbReference>
<evidence type="ECO:0000256" key="1">
    <source>
        <dbReference type="ARBA" id="ARBA00037961"/>
    </source>
</evidence>
<dbReference type="GO" id="GO:0005856">
    <property type="term" value="C:cytoskeleton"/>
    <property type="evidence" value="ECO:0007669"/>
    <property type="project" value="TreeGrafter"/>
</dbReference>
<dbReference type="RefSeq" id="WP_169416377.1">
    <property type="nucleotide sequence ID" value="NZ_JABBFX010000001.1"/>
</dbReference>
<feature type="domain" description="Class II aldolase/adducin N-terminal" evidence="2">
    <location>
        <begin position="29"/>
        <end position="209"/>
    </location>
</feature>
<evidence type="ECO:0000313" key="4">
    <source>
        <dbReference type="Proteomes" id="UP000541185"/>
    </source>
</evidence>
<dbReference type="PANTHER" id="PTHR10672">
    <property type="entry name" value="ADDUCIN"/>
    <property type="match status" value="1"/>
</dbReference>
<comment type="caution">
    <text evidence="3">The sequence shown here is derived from an EMBL/GenBank/DDBJ whole genome shotgun (WGS) entry which is preliminary data.</text>
</comment>
<comment type="similarity">
    <text evidence="1">Belongs to the aldolase class II family.</text>
</comment>
<dbReference type="PANTHER" id="PTHR10672:SF3">
    <property type="entry name" value="PROTEIN HU-LI TAI SHAO"/>
    <property type="match status" value="1"/>
</dbReference>
<dbReference type="SUPFAM" id="SSF53639">
    <property type="entry name" value="AraD/HMP-PK domain-like"/>
    <property type="match status" value="1"/>
</dbReference>
<dbReference type="InterPro" id="IPR036409">
    <property type="entry name" value="Aldolase_II/adducin_N_sf"/>
</dbReference>
<evidence type="ECO:0000313" key="3">
    <source>
        <dbReference type="EMBL" id="NML42152.1"/>
    </source>
</evidence>
<reference evidence="3 4" key="1">
    <citation type="submission" date="2020-04" db="EMBL/GenBank/DDBJ databases">
        <title>Ramlibacter sp. G-1-2-2 isolated from soil.</title>
        <authorList>
            <person name="Dahal R.H."/>
        </authorList>
    </citation>
    <scope>NUCLEOTIDE SEQUENCE [LARGE SCALE GENOMIC DNA]</scope>
    <source>
        <strain evidence="3 4">G-1-2-2</strain>
    </source>
</reference>
<dbReference type="NCBIfam" id="NF005451">
    <property type="entry name" value="PRK07044.1"/>
    <property type="match status" value="1"/>
</dbReference>
<dbReference type="EMBL" id="JABBFX010000001">
    <property type="protein sequence ID" value="NML42152.1"/>
    <property type="molecule type" value="Genomic_DNA"/>
</dbReference>
<gene>
    <name evidence="3" type="ORF">HHL11_00225</name>
</gene>
<name>A0A848GXZ5_9BURK</name>
<dbReference type="Gene3D" id="3.40.225.10">
    <property type="entry name" value="Class II aldolase/adducin N-terminal domain"/>
    <property type="match status" value="1"/>
</dbReference>
<proteinExistence type="inferred from homology"/>
<protein>
    <submittedName>
        <fullName evidence="3">Class II aldolase/adducin family protein</fullName>
    </submittedName>
</protein>
<organism evidence="3 4">
    <name type="scientific">Ramlibacter agri</name>
    <dbReference type="NCBI Taxonomy" id="2728837"/>
    <lineage>
        <taxon>Bacteria</taxon>
        <taxon>Pseudomonadati</taxon>
        <taxon>Pseudomonadota</taxon>
        <taxon>Betaproteobacteria</taxon>
        <taxon>Burkholderiales</taxon>
        <taxon>Comamonadaceae</taxon>
        <taxon>Ramlibacter</taxon>
    </lineage>
</organism>
<dbReference type="GO" id="GO:0051015">
    <property type="term" value="F:actin filament binding"/>
    <property type="evidence" value="ECO:0007669"/>
    <property type="project" value="TreeGrafter"/>
</dbReference>
<accession>A0A848GXZ5</accession>
<evidence type="ECO:0000259" key="2">
    <source>
        <dbReference type="SMART" id="SM01007"/>
    </source>
</evidence>
<dbReference type="InterPro" id="IPR051017">
    <property type="entry name" value="Aldolase-II_Adducin_sf"/>
</dbReference>